<sequence>MKMKRYPLPRGSVRGSLNSPRADHLRKMRLTCIAAFITSLYYITVSANGREGGPVSATWLASDIDRRHYVQCDWLSQRTSFRDNIN</sequence>
<accession>A0A9P7VUX8</accession>
<dbReference type="EMBL" id="MU250532">
    <property type="protein sequence ID" value="KAG7447399.1"/>
    <property type="molecule type" value="Genomic_DNA"/>
</dbReference>
<evidence type="ECO:0000313" key="2">
    <source>
        <dbReference type="Proteomes" id="UP000812287"/>
    </source>
</evidence>
<dbReference type="AlphaFoldDB" id="A0A9P7VUX8"/>
<dbReference type="GeneID" id="66099385"/>
<reference evidence="1" key="1">
    <citation type="submission" date="2020-11" db="EMBL/GenBank/DDBJ databases">
        <title>Adaptations for nitrogen fixation in a non-lichenized fungal sporocarp promotes dispersal by wood-feeding termites.</title>
        <authorList>
            <consortium name="DOE Joint Genome Institute"/>
            <person name="Koch R.A."/>
            <person name="Yoon G."/>
            <person name="Arayal U."/>
            <person name="Lail K."/>
            <person name="Amirebrahimi M."/>
            <person name="Labutti K."/>
            <person name="Lipzen A."/>
            <person name="Riley R."/>
            <person name="Barry K."/>
            <person name="Henrissat B."/>
            <person name="Grigoriev I.V."/>
            <person name="Herr J.R."/>
            <person name="Aime M.C."/>
        </authorList>
    </citation>
    <scope>NUCLEOTIDE SEQUENCE</scope>
    <source>
        <strain evidence="1">MCA 3950</strain>
    </source>
</reference>
<organism evidence="1 2">
    <name type="scientific">Guyanagaster necrorhizus</name>
    <dbReference type="NCBI Taxonomy" id="856835"/>
    <lineage>
        <taxon>Eukaryota</taxon>
        <taxon>Fungi</taxon>
        <taxon>Dikarya</taxon>
        <taxon>Basidiomycota</taxon>
        <taxon>Agaricomycotina</taxon>
        <taxon>Agaricomycetes</taxon>
        <taxon>Agaricomycetidae</taxon>
        <taxon>Agaricales</taxon>
        <taxon>Marasmiineae</taxon>
        <taxon>Physalacriaceae</taxon>
        <taxon>Guyanagaster</taxon>
    </lineage>
</organism>
<keyword evidence="2" id="KW-1185">Reference proteome</keyword>
<proteinExistence type="predicted"/>
<name>A0A9P7VUX8_9AGAR</name>
<gene>
    <name evidence="1" type="ORF">BT62DRAFT_1005010</name>
</gene>
<comment type="caution">
    <text evidence="1">The sequence shown here is derived from an EMBL/GenBank/DDBJ whole genome shotgun (WGS) entry which is preliminary data.</text>
</comment>
<evidence type="ECO:0000313" key="1">
    <source>
        <dbReference type="EMBL" id="KAG7447399.1"/>
    </source>
</evidence>
<dbReference type="Proteomes" id="UP000812287">
    <property type="component" value="Unassembled WGS sequence"/>
</dbReference>
<protein>
    <submittedName>
        <fullName evidence="1">Uncharacterized protein</fullName>
    </submittedName>
</protein>
<dbReference type="RefSeq" id="XP_043040899.1">
    <property type="nucleotide sequence ID" value="XM_043177098.1"/>
</dbReference>